<dbReference type="InterPro" id="IPR050889">
    <property type="entry name" value="Dendritic_Spine_Reg/Scaffold"/>
</dbReference>
<organism evidence="6">
    <name type="scientific">Echinostoma caproni</name>
    <dbReference type="NCBI Taxonomy" id="27848"/>
    <lineage>
        <taxon>Eukaryota</taxon>
        <taxon>Metazoa</taxon>
        <taxon>Spiralia</taxon>
        <taxon>Lophotrochozoa</taxon>
        <taxon>Platyhelminthes</taxon>
        <taxon>Trematoda</taxon>
        <taxon>Digenea</taxon>
        <taxon>Plagiorchiida</taxon>
        <taxon>Echinostomata</taxon>
        <taxon>Echinostomatoidea</taxon>
        <taxon>Echinostomatidae</taxon>
        <taxon>Echinostoma</taxon>
    </lineage>
</organism>
<keyword evidence="2 3" id="KW-0040">ANK repeat</keyword>
<dbReference type="PANTHER" id="PTHR24166">
    <property type="entry name" value="ROLLING PEBBLES, ISOFORM B"/>
    <property type="match status" value="1"/>
</dbReference>
<dbReference type="Gene3D" id="1.25.40.20">
    <property type="entry name" value="Ankyrin repeat-containing domain"/>
    <property type="match status" value="1"/>
</dbReference>
<dbReference type="PROSITE" id="PS50297">
    <property type="entry name" value="ANK_REP_REGION"/>
    <property type="match status" value="1"/>
</dbReference>
<proteinExistence type="predicted"/>
<evidence type="ECO:0000256" key="1">
    <source>
        <dbReference type="ARBA" id="ARBA00022737"/>
    </source>
</evidence>
<feature type="repeat" description="ANK" evidence="3">
    <location>
        <begin position="56"/>
        <end position="81"/>
    </location>
</feature>
<dbReference type="PROSITE" id="PS50088">
    <property type="entry name" value="ANK_REPEAT"/>
    <property type="match status" value="2"/>
</dbReference>
<evidence type="ECO:0000313" key="6">
    <source>
        <dbReference type="WBParaSite" id="ECPE_0001435601-mRNA-1"/>
    </source>
</evidence>
<dbReference type="Pfam" id="PF12796">
    <property type="entry name" value="Ank_2"/>
    <property type="match status" value="1"/>
</dbReference>
<dbReference type="EMBL" id="UZAN01057261">
    <property type="protein sequence ID" value="VDP91588.1"/>
    <property type="molecule type" value="Genomic_DNA"/>
</dbReference>
<dbReference type="Proteomes" id="UP000272942">
    <property type="component" value="Unassembled WGS sequence"/>
</dbReference>
<gene>
    <name evidence="4" type="ORF">ECPE_LOCUS14316</name>
</gene>
<reference evidence="6" key="1">
    <citation type="submission" date="2016-06" db="UniProtKB">
        <authorList>
            <consortium name="WormBaseParasite"/>
        </authorList>
    </citation>
    <scope>IDENTIFICATION</scope>
</reference>
<evidence type="ECO:0000256" key="3">
    <source>
        <dbReference type="PROSITE-ProRule" id="PRU00023"/>
    </source>
</evidence>
<evidence type="ECO:0000256" key="2">
    <source>
        <dbReference type="ARBA" id="ARBA00023043"/>
    </source>
</evidence>
<feature type="repeat" description="ANK" evidence="3">
    <location>
        <begin position="82"/>
        <end position="114"/>
    </location>
</feature>
<keyword evidence="1" id="KW-0677">Repeat</keyword>
<dbReference type="AlphaFoldDB" id="A0A183B531"/>
<name>A0A183B531_9TREM</name>
<accession>A0A183B531</accession>
<dbReference type="InterPro" id="IPR036770">
    <property type="entry name" value="Ankyrin_rpt-contain_sf"/>
</dbReference>
<reference evidence="4 5" key="2">
    <citation type="submission" date="2018-11" db="EMBL/GenBank/DDBJ databases">
        <authorList>
            <consortium name="Pathogen Informatics"/>
        </authorList>
    </citation>
    <scope>NUCLEOTIDE SEQUENCE [LARGE SCALE GENOMIC DNA]</scope>
    <source>
        <strain evidence="4 5">Egypt</strain>
    </source>
</reference>
<dbReference type="WBParaSite" id="ECPE_0001435601-mRNA-1">
    <property type="protein sequence ID" value="ECPE_0001435601-mRNA-1"/>
    <property type="gene ID" value="ECPE_0001435601"/>
</dbReference>
<dbReference type="SUPFAM" id="SSF48403">
    <property type="entry name" value="Ankyrin repeat"/>
    <property type="match status" value="1"/>
</dbReference>
<dbReference type="PANTHER" id="PTHR24166:SF48">
    <property type="entry name" value="PROTEIN VAPYRIN"/>
    <property type="match status" value="1"/>
</dbReference>
<keyword evidence="5" id="KW-1185">Reference proteome</keyword>
<dbReference type="OrthoDB" id="10071127at2759"/>
<sequence length="205" mass="22040">MGASSTPPQIKISLKEFARELRHAVGVGDSETVHNTLRSTKYRLIDLITEPPLICLAASKGFADIVGLLIRHGADVNASSADDSTPLICAADNGHLNVLALLLSAGAHMNLINRNGETALARSTRRGWVNCAHLLLTCGANPHPMPTDGHSMVVSPLHLARQMYQPAIEQDIMTRATRQSSPLLCTVYIEAKNVGHDVKGRSQDP</sequence>
<dbReference type="InterPro" id="IPR002110">
    <property type="entry name" value="Ankyrin_rpt"/>
</dbReference>
<dbReference type="SMART" id="SM00248">
    <property type="entry name" value="ANK"/>
    <property type="match status" value="3"/>
</dbReference>
<evidence type="ECO:0000313" key="5">
    <source>
        <dbReference type="Proteomes" id="UP000272942"/>
    </source>
</evidence>
<protein>
    <submittedName>
        <fullName evidence="6">ANK_REP_REGION domain-containing protein</fullName>
    </submittedName>
</protein>
<evidence type="ECO:0000313" key="4">
    <source>
        <dbReference type="EMBL" id="VDP91588.1"/>
    </source>
</evidence>